<evidence type="ECO:0000313" key="1">
    <source>
        <dbReference type="EMBL" id="VAW80555.1"/>
    </source>
</evidence>
<reference evidence="1" key="1">
    <citation type="submission" date="2018-06" db="EMBL/GenBank/DDBJ databases">
        <authorList>
            <person name="Zhirakovskaya E."/>
        </authorList>
    </citation>
    <scope>NUCLEOTIDE SEQUENCE</scope>
</reference>
<protein>
    <submittedName>
        <fullName evidence="1">Uncharacterized protein</fullName>
    </submittedName>
</protein>
<name>A0A3B0YI48_9ZZZZ</name>
<dbReference type="AlphaFoldDB" id="A0A3B0YI48"/>
<organism evidence="1">
    <name type="scientific">hydrothermal vent metagenome</name>
    <dbReference type="NCBI Taxonomy" id="652676"/>
    <lineage>
        <taxon>unclassified sequences</taxon>
        <taxon>metagenomes</taxon>
        <taxon>ecological metagenomes</taxon>
    </lineage>
</organism>
<gene>
    <name evidence="1" type="ORF">MNBD_GAMMA12-1135</name>
</gene>
<dbReference type="EMBL" id="UOFL01000200">
    <property type="protein sequence ID" value="VAW80555.1"/>
    <property type="molecule type" value="Genomic_DNA"/>
</dbReference>
<sequence>MANSSMGKPNETLDATIFEKGMPKVLLSMDYGRREKLQDFLHQFIIPAFFDGMTRQNMLEEMSRERVRIKTESIISRWPNNTEMEFILDWFVIDYRNHRDLPETNLVFKE</sequence>
<accession>A0A3B0YI48</accession>
<proteinExistence type="predicted"/>